<dbReference type="RefSeq" id="WP_179728865.1">
    <property type="nucleotide sequence ID" value="NZ_BAABEF010000001.1"/>
</dbReference>
<comment type="caution">
    <text evidence="1">The sequence shown here is derived from an EMBL/GenBank/DDBJ whole genome shotgun (WGS) entry which is preliminary data.</text>
</comment>
<accession>A0A852RXZ9</accession>
<protein>
    <submittedName>
        <fullName evidence="1">Uncharacterized protein</fullName>
    </submittedName>
</protein>
<dbReference type="AlphaFoldDB" id="A0A852RXZ9"/>
<gene>
    <name evidence="1" type="ORF">BJ958_004270</name>
</gene>
<reference evidence="1 2" key="1">
    <citation type="submission" date="2020-07" db="EMBL/GenBank/DDBJ databases">
        <title>Sequencing the genomes of 1000 actinobacteria strains.</title>
        <authorList>
            <person name="Klenk H.-P."/>
        </authorList>
    </citation>
    <scope>NUCLEOTIDE SEQUENCE [LARGE SCALE GENOMIC DNA]</scope>
    <source>
        <strain evidence="1 2">DSM 19082</strain>
    </source>
</reference>
<keyword evidence="2" id="KW-1185">Reference proteome</keyword>
<organism evidence="1 2">
    <name type="scientific">Nocardioides kongjuensis</name>
    <dbReference type="NCBI Taxonomy" id="349522"/>
    <lineage>
        <taxon>Bacteria</taxon>
        <taxon>Bacillati</taxon>
        <taxon>Actinomycetota</taxon>
        <taxon>Actinomycetes</taxon>
        <taxon>Propionibacteriales</taxon>
        <taxon>Nocardioidaceae</taxon>
        <taxon>Nocardioides</taxon>
    </lineage>
</organism>
<proteinExistence type="predicted"/>
<dbReference type="EMBL" id="JACCBF010000001">
    <property type="protein sequence ID" value="NYD32724.1"/>
    <property type="molecule type" value="Genomic_DNA"/>
</dbReference>
<dbReference type="Proteomes" id="UP000582231">
    <property type="component" value="Unassembled WGS sequence"/>
</dbReference>
<name>A0A852RXZ9_9ACTN</name>
<evidence type="ECO:0000313" key="1">
    <source>
        <dbReference type="EMBL" id="NYD32724.1"/>
    </source>
</evidence>
<evidence type="ECO:0000313" key="2">
    <source>
        <dbReference type="Proteomes" id="UP000582231"/>
    </source>
</evidence>
<sequence>MDDSAFLYEVQDLLAGLVGEDVVVTAVRPVGGRPWPRVEVAFRLADPPPAWRGQTQGSAYAPLAPDWRYATGREEPSGYAQLLADEVERAARRLVSPRPPATTPSPEQVAERWHWLLDRLALNGTVHQEAHGRLAVIREDGTSFTVLVTPEQWALIGEPLDPQADDPQDFNQLNPEDTYLVFYEDDLIWSTRPELPPIGWGAEIGRQIRQAIAQGRTDVGWYAYAPGDPDGPVDPDRRWTPT</sequence>